<gene>
    <name evidence="1" type="ORF">LPTSP3_g14950</name>
</gene>
<dbReference type="RefSeq" id="WP_109018488.1">
    <property type="nucleotide sequence ID" value="NZ_AP025028.1"/>
</dbReference>
<dbReference type="Proteomes" id="UP000245263">
    <property type="component" value="Chromosome 1"/>
</dbReference>
<protein>
    <submittedName>
        <fullName evidence="1">Uncharacterized protein</fullName>
    </submittedName>
</protein>
<dbReference type="EMBL" id="AP025028">
    <property type="protein sequence ID" value="BDA78565.1"/>
    <property type="molecule type" value="Genomic_DNA"/>
</dbReference>
<evidence type="ECO:0000313" key="2">
    <source>
        <dbReference type="Proteomes" id="UP000245263"/>
    </source>
</evidence>
<evidence type="ECO:0000313" key="1">
    <source>
        <dbReference type="EMBL" id="BDA78565.1"/>
    </source>
</evidence>
<organism evidence="1 2">
    <name type="scientific">Leptospira kobayashii</name>
    <dbReference type="NCBI Taxonomy" id="1917830"/>
    <lineage>
        <taxon>Bacteria</taxon>
        <taxon>Pseudomonadati</taxon>
        <taxon>Spirochaetota</taxon>
        <taxon>Spirochaetia</taxon>
        <taxon>Leptospirales</taxon>
        <taxon>Leptospiraceae</taxon>
        <taxon>Leptospira</taxon>
    </lineage>
</organism>
<keyword evidence="2" id="KW-1185">Reference proteome</keyword>
<reference evidence="1 2" key="1">
    <citation type="submission" date="2021-08" db="EMBL/GenBank/DDBJ databases">
        <title>Complete genome sequence of Leptospira kobayashii strain E30.</title>
        <authorList>
            <person name="Nakao R."/>
            <person name="Nakamura S."/>
            <person name="Masuzawa T."/>
            <person name="Koizumi N."/>
        </authorList>
    </citation>
    <scope>NUCLEOTIDE SEQUENCE [LARGE SCALE GENOMIC DNA]</scope>
    <source>
        <strain evidence="1 2">E30</strain>
    </source>
</reference>
<accession>A0ABN6KD53</accession>
<proteinExistence type="predicted"/>
<name>A0ABN6KD53_9LEPT</name>
<sequence>METEDELKLGKVGTFRFTVSTFRELLAKQDGRCYVTGRKITGINADAELIKPIPKNGELKKENVCLIIDSVRDLKRYHTMKEIYEIALDIVKVYEEKAKNQKQPSKNT</sequence>